<dbReference type="OrthoDB" id="9811967at2"/>
<evidence type="ECO:0000313" key="11">
    <source>
        <dbReference type="Proteomes" id="UP000318590"/>
    </source>
</evidence>
<reference evidence="10 11" key="1">
    <citation type="submission" date="2019-06" db="EMBL/GenBank/DDBJ databases">
        <title>Paenimaribius caenipelagi gen. nov., sp. nov., isolated from a tidal flat.</title>
        <authorList>
            <person name="Yoon J.-H."/>
        </authorList>
    </citation>
    <scope>NUCLEOTIDE SEQUENCE [LARGE SCALE GENOMIC DNA]</scope>
    <source>
        <strain evidence="10 11">JBTF-M29</strain>
    </source>
</reference>
<name>A0A547Q8I0_9RHOB</name>
<keyword evidence="8 9" id="KW-0472">Membrane</keyword>
<evidence type="ECO:0000313" key="10">
    <source>
        <dbReference type="EMBL" id="TRD22684.1"/>
    </source>
</evidence>
<comment type="function">
    <text evidence="9">Converts cobyric acid to cobinamide by the addition of aminopropanol on the F carboxylic group.</text>
</comment>
<comment type="similarity">
    <text evidence="3 9">Belongs to the CobD/CbiB family.</text>
</comment>
<keyword evidence="11" id="KW-1185">Reference proteome</keyword>
<proteinExistence type="inferred from homology"/>
<keyword evidence="4 9" id="KW-1003">Cell membrane</keyword>
<gene>
    <name evidence="9 10" type="primary">cobD</name>
    <name evidence="10" type="ORF">FEV53_04530</name>
</gene>
<dbReference type="UniPathway" id="UPA00148"/>
<evidence type="ECO:0000256" key="1">
    <source>
        <dbReference type="ARBA" id="ARBA00004651"/>
    </source>
</evidence>
<dbReference type="PANTHER" id="PTHR34308">
    <property type="entry name" value="COBALAMIN BIOSYNTHESIS PROTEIN CBIB"/>
    <property type="match status" value="1"/>
</dbReference>
<evidence type="ECO:0000256" key="3">
    <source>
        <dbReference type="ARBA" id="ARBA00006263"/>
    </source>
</evidence>
<accession>A0A547Q8I0</accession>
<protein>
    <recommendedName>
        <fullName evidence="9">Cobalamin biosynthesis protein CobD</fullName>
    </recommendedName>
</protein>
<dbReference type="GO" id="GO:0009236">
    <property type="term" value="P:cobalamin biosynthetic process"/>
    <property type="evidence" value="ECO:0007669"/>
    <property type="project" value="UniProtKB-UniRule"/>
</dbReference>
<dbReference type="GO" id="GO:0048472">
    <property type="term" value="F:threonine-phosphate decarboxylase activity"/>
    <property type="evidence" value="ECO:0007669"/>
    <property type="project" value="InterPro"/>
</dbReference>
<dbReference type="NCBIfam" id="TIGR00380">
    <property type="entry name" value="cobal_cbiB"/>
    <property type="match status" value="1"/>
</dbReference>
<comment type="subcellular location">
    <subcellularLocation>
        <location evidence="1 9">Cell membrane</location>
        <topology evidence="1 9">Multi-pass membrane protein</topology>
    </subcellularLocation>
</comment>
<evidence type="ECO:0000256" key="4">
    <source>
        <dbReference type="ARBA" id="ARBA00022475"/>
    </source>
</evidence>
<keyword evidence="5 9" id="KW-0169">Cobalamin biosynthesis</keyword>
<dbReference type="AlphaFoldDB" id="A0A547Q8I0"/>
<keyword evidence="6 9" id="KW-0812">Transmembrane</keyword>
<comment type="caution">
    <text evidence="9">Lacks conserved residue(s) required for the propagation of feature annotation.</text>
</comment>
<dbReference type="PANTHER" id="PTHR34308:SF1">
    <property type="entry name" value="COBALAMIN BIOSYNTHESIS PROTEIN CBIB"/>
    <property type="match status" value="1"/>
</dbReference>
<evidence type="ECO:0000256" key="7">
    <source>
        <dbReference type="ARBA" id="ARBA00022989"/>
    </source>
</evidence>
<dbReference type="GO" id="GO:0015420">
    <property type="term" value="F:ABC-type vitamin B12 transporter activity"/>
    <property type="evidence" value="ECO:0007669"/>
    <property type="project" value="UniProtKB-UniRule"/>
</dbReference>
<dbReference type="HAMAP" id="MF_00024">
    <property type="entry name" value="CobD_CbiB"/>
    <property type="match status" value="1"/>
</dbReference>
<evidence type="ECO:0000256" key="2">
    <source>
        <dbReference type="ARBA" id="ARBA00004953"/>
    </source>
</evidence>
<dbReference type="InterPro" id="IPR004485">
    <property type="entry name" value="Cobalamin_biosynth_CobD/CbiB"/>
</dbReference>
<feature type="transmembrane region" description="Helical" evidence="9">
    <location>
        <begin position="59"/>
        <end position="87"/>
    </location>
</feature>
<evidence type="ECO:0000256" key="8">
    <source>
        <dbReference type="ARBA" id="ARBA00023136"/>
    </source>
</evidence>
<evidence type="ECO:0000256" key="9">
    <source>
        <dbReference type="HAMAP-Rule" id="MF_00024"/>
    </source>
</evidence>
<dbReference type="GO" id="GO:0005886">
    <property type="term" value="C:plasma membrane"/>
    <property type="evidence" value="ECO:0007669"/>
    <property type="project" value="UniProtKB-SubCell"/>
</dbReference>
<comment type="caution">
    <text evidence="10">The sequence shown here is derived from an EMBL/GenBank/DDBJ whole genome shotgun (WGS) entry which is preliminary data.</text>
</comment>
<organism evidence="10 11">
    <name type="scientific">Palleronia caenipelagi</name>
    <dbReference type="NCBI Taxonomy" id="2489174"/>
    <lineage>
        <taxon>Bacteria</taxon>
        <taxon>Pseudomonadati</taxon>
        <taxon>Pseudomonadota</taxon>
        <taxon>Alphaproteobacteria</taxon>
        <taxon>Rhodobacterales</taxon>
        <taxon>Roseobacteraceae</taxon>
        <taxon>Palleronia</taxon>
    </lineage>
</organism>
<sequence>MITPMLLAALFDLALGWPDRLVRAIGHPVIWIGNLISRLEGRLNTGTPAERRRAGTLTVVAVLVAVLIPAVLLQLLAGPLLTVLLAWPFLAARSLRDHVAAVANPLIEGNLAGARQAVSMIVGRDPNQLDEGGISRAAIESLAENASDGVIAPLFWGILLGLPGLVAYKAINTMDSMIGYRSERYLDFGRSAARLDDLVNLIPARLTGALICLVAPRPGEAWRVMQRDARQHRSPNAGWPESAMAAALGVRLSGPRAYETGVEPQPWLYPEGEDASGIDIDAGLNLARKAYLLTLALLTIGAVA</sequence>
<evidence type="ECO:0000256" key="5">
    <source>
        <dbReference type="ARBA" id="ARBA00022573"/>
    </source>
</evidence>
<keyword evidence="7 9" id="KW-1133">Transmembrane helix</keyword>
<dbReference type="EMBL" id="VFSV01000005">
    <property type="protein sequence ID" value="TRD22684.1"/>
    <property type="molecule type" value="Genomic_DNA"/>
</dbReference>
<dbReference type="Proteomes" id="UP000318590">
    <property type="component" value="Unassembled WGS sequence"/>
</dbReference>
<evidence type="ECO:0000256" key="6">
    <source>
        <dbReference type="ARBA" id="ARBA00022692"/>
    </source>
</evidence>
<comment type="pathway">
    <text evidence="2 9">Cofactor biosynthesis; adenosylcobalamin biosynthesis.</text>
</comment>
<dbReference type="RefSeq" id="WP_142833628.1">
    <property type="nucleotide sequence ID" value="NZ_VFSV01000005.1"/>
</dbReference>
<dbReference type="Pfam" id="PF03186">
    <property type="entry name" value="CobD_Cbib"/>
    <property type="match status" value="1"/>
</dbReference>